<sequence length="1017" mass="118237">MIFLFLYSIISKTVYLRGEWGNTYPAEEAESFFEYLHPELLEKVRPILWNNMKAPKEHVFSKLIGIVDPKILNLLDFALKTRYFNPKAISKIPEKRENITLNMWGAVKREWGQNLDQDMNLKLIQLTMDGGAFKDKMDKLRTVVRSYSQYSSIISQVALNSDAEKYKFLPSGQQFASVNGRVVKFDVIEIVGAIFQEYKLSNTIKKLNIENTNFLYQRPGRHVYHWSPLCEHAPVLEYHEMWRSRSMWAKTLTPNNNYMEFLKYKDNLVETQIFMRVGNPNIAYVMETLRNMANNQFPGRFHIFLYGNMSDPTERLWVSTYWRVCDSSGPRIGATFLFEAVTMGFKKAYKRTTCETSWRQVKNLYKQDFIMKRAEMVWDYCNKHKMNGFAYNINGEFFYDDEAFEKFNDRIMVTSKRLMHAMKQGLKTDDLNFNDWYRTDGLFVSGRPPIEIRAQNRLTISDKNAGVVETALTALYKNLENGNDVEKAKCPVFLINYKNPNFTDSACSHVYKVNTIDRQAKEFFGDVKTIIGPFVFKDELSSEQIDYVSSRVNYTYHHSLPAVNMLQRHFIEIFRAEEDFANRKRDAKPSVNEKSLIKSRQGQVTFTIIANFALRTIWPISELLHMLSDVELVGVDLYPSVIAQDHDSIKQISTGTYFPAFATPYADVPVNDFGILRPSTWELRHQKGNFTVPGIVITGYIENVSIIKIKDEYRKPFETGYFAVVLPPGIHECQGFEYKKFYVDSFIPEVKIYKPGKTVEDIPSNNNTALFMFMWYPDSYWRARVSLYTFLSNCSTPTIYFLDPFVSLYAPKDYVSIILPVFTPHFGPKPSSNLLFVKGGKYYYPGLLMHSFYDKIIFADEALVFRGDGTRIARVDWKNASVCAVEYPDKNKNSNINSWSLKTMRIGRPYHTPALLCYCLSMYTKQRGPEYYLDLSKTKARARTTMGFGDEEYLNLLQLKVQFLTLPSSVVYDAQFMKRKLAKNAIAHIRSCDNSDKWLGTKIRVLNKEVDNYFNEL</sequence>
<evidence type="ECO:0000313" key="1">
    <source>
        <dbReference type="EMBL" id="EAY18225.1"/>
    </source>
</evidence>
<dbReference type="KEGG" id="tva:5463731"/>
<evidence type="ECO:0000313" key="2">
    <source>
        <dbReference type="Proteomes" id="UP000001542"/>
    </source>
</evidence>
<name>A2DN48_TRIV3</name>
<organism evidence="1 2">
    <name type="scientific">Trichomonas vaginalis (strain ATCC PRA-98 / G3)</name>
    <dbReference type="NCBI Taxonomy" id="412133"/>
    <lineage>
        <taxon>Eukaryota</taxon>
        <taxon>Metamonada</taxon>
        <taxon>Parabasalia</taxon>
        <taxon>Trichomonadida</taxon>
        <taxon>Trichomonadidae</taxon>
        <taxon>Trichomonas</taxon>
    </lineage>
</organism>
<reference evidence="1" key="2">
    <citation type="journal article" date="2007" name="Science">
        <title>Draft genome sequence of the sexually transmitted pathogen Trichomonas vaginalis.</title>
        <authorList>
            <person name="Carlton J.M."/>
            <person name="Hirt R.P."/>
            <person name="Silva J.C."/>
            <person name="Delcher A.L."/>
            <person name="Schatz M."/>
            <person name="Zhao Q."/>
            <person name="Wortman J.R."/>
            <person name="Bidwell S.L."/>
            <person name="Alsmark U.C.M."/>
            <person name="Besteiro S."/>
            <person name="Sicheritz-Ponten T."/>
            <person name="Noel C.J."/>
            <person name="Dacks J.B."/>
            <person name="Foster P.G."/>
            <person name="Simillion C."/>
            <person name="Van de Peer Y."/>
            <person name="Miranda-Saavedra D."/>
            <person name="Barton G.J."/>
            <person name="Westrop G.D."/>
            <person name="Mueller S."/>
            <person name="Dessi D."/>
            <person name="Fiori P.L."/>
            <person name="Ren Q."/>
            <person name="Paulsen I."/>
            <person name="Zhang H."/>
            <person name="Bastida-Corcuera F.D."/>
            <person name="Simoes-Barbosa A."/>
            <person name="Brown M.T."/>
            <person name="Hayes R.D."/>
            <person name="Mukherjee M."/>
            <person name="Okumura C.Y."/>
            <person name="Schneider R."/>
            <person name="Smith A.J."/>
            <person name="Vanacova S."/>
            <person name="Villalvazo M."/>
            <person name="Haas B.J."/>
            <person name="Pertea M."/>
            <person name="Feldblyum T.V."/>
            <person name="Utterback T.R."/>
            <person name="Shu C.L."/>
            <person name="Osoegawa K."/>
            <person name="de Jong P.J."/>
            <person name="Hrdy I."/>
            <person name="Horvathova L."/>
            <person name="Zubacova Z."/>
            <person name="Dolezal P."/>
            <person name="Malik S.B."/>
            <person name="Logsdon J.M. Jr."/>
            <person name="Henze K."/>
            <person name="Gupta A."/>
            <person name="Wang C.C."/>
            <person name="Dunne R.L."/>
            <person name="Upcroft J.A."/>
            <person name="Upcroft P."/>
            <person name="White O."/>
            <person name="Salzberg S.L."/>
            <person name="Tang P."/>
            <person name="Chiu C.-H."/>
            <person name="Lee Y.-S."/>
            <person name="Embley T.M."/>
            <person name="Coombs G.H."/>
            <person name="Mottram J.C."/>
            <person name="Tachezy J."/>
            <person name="Fraser-Liggett C.M."/>
            <person name="Johnson P.J."/>
        </authorList>
    </citation>
    <scope>NUCLEOTIDE SEQUENCE [LARGE SCALE GENOMIC DNA]</scope>
    <source>
        <strain evidence="1">G3</strain>
    </source>
</reference>
<proteinExistence type="predicted"/>
<accession>A2DN48</accession>
<dbReference type="RefSeq" id="XP_001579211.1">
    <property type="nucleotide sequence ID" value="XM_001579161.1"/>
</dbReference>
<reference evidence="1" key="1">
    <citation type="submission" date="2006-10" db="EMBL/GenBank/DDBJ databases">
        <authorList>
            <person name="Amadeo P."/>
            <person name="Zhao Q."/>
            <person name="Wortman J."/>
            <person name="Fraser-Liggett C."/>
            <person name="Carlton J."/>
        </authorList>
    </citation>
    <scope>NUCLEOTIDE SEQUENCE</scope>
    <source>
        <strain evidence="1">G3</strain>
    </source>
</reference>
<protein>
    <submittedName>
        <fullName evidence="1">Uncharacterized protein</fullName>
    </submittedName>
</protein>
<dbReference type="Proteomes" id="UP000001542">
    <property type="component" value="Unassembled WGS sequence"/>
</dbReference>
<dbReference type="VEuPathDB" id="TrichDB:TVAGG3_1011380"/>
<dbReference type="AlphaFoldDB" id="A2DN48"/>
<dbReference type="InParanoid" id="A2DN48"/>
<keyword evidence="2" id="KW-1185">Reference proteome</keyword>
<dbReference type="VEuPathDB" id="TrichDB:TVAG_122910"/>
<gene>
    <name evidence="1" type="ORF">TVAG_122910</name>
</gene>
<dbReference type="EMBL" id="DS113221">
    <property type="protein sequence ID" value="EAY18225.1"/>
    <property type="molecule type" value="Genomic_DNA"/>
</dbReference>